<dbReference type="Pfam" id="PF09685">
    <property type="entry name" value="MamF_MmsF"/>
    <property type="match status" value="1"/>
</dbReference>
<evidence type="ECO:0000256" key="2">
    <source>
        <dbReference type="ARBA" id="ARBA00022692"/>
    </source>
</evidence>
<keyword evidence="2 5" id="KW-0812">Transmembrane</keyword>
<sequence length="117" mass="12762">MVEPDERQARMWGMLCHLTALAAYVGVPFGNILGPLIVWLIKKEEYPFVEEQGKASLNFQISMSIYAIVAGILIVVGIGIVLLAAIGVVNLVLVIIASVKANNGESYQYPLTIRFLS</sequence>
<keyword evidence="6" id="KW-0328">Glycosyltransferase</keyword>
<accession>A0A0S7XQY9</accession>
<dbReference type="InterPro" id="IPR019109">
    <property type="entry name" value="MamF_MmsF"/>
</dbReference>
<comment type="caution">
    <text evidence="6">The sequence shown here is derived from an EMBL/GenBank/DDBJ whole genome shotgun (WGS) entry which is preliminary data.</text>
</comment>
<protein>
    <submittedName>
        <fullName evidence="6">Orotate phosphoribosyltransferase</fullName>
    </submittedName>
</protein>
<comment type="subcellular location">
    <subcellularLocation>
        <location evidence="1">Membrane</location>
        <topology evidence="1">Multi-pass membrane protein</topology>
    </subcellularLocation>
</comment>
<organism evidence="6 7">
    <name type="scientific">candidate division KD3-62 bacterium DG_56</name>
    <dbReference type="NCBI Taxonomy" id="1704032"/>
    <lineage>
        <taxon>Bacteria</taxon>
        <taxon>candidate division KD3-62</taxon>
    </lineage>
</organism>
<feature type="transmembrane region" description="Helical" evidence="5">
    <location>
        <begin position="21"/>
        <end position="41"/>
    </location>
</feature>
<keyword evidence="3 5" id="KW-1133">Transmembrane helix</keyword>
<evidence type="ECO:0000256" key="1">
    <source>
        <dbReference type="ARBA" id="ARBA00004141"/>
    </source>
</evidence>
<keyword evidence="6" id="KW-0808">Transferase</keyword>
<keyword evidence="4 5" id="KW-0472">Membrane</keyword>
<gene>
    <name evidence="6" type="ORF">AMK68_00065</name>
</gene>
<evidence type="ECO:0000256" key="3">
    <source>
        <dbReference type="ARBA" id="ARBA00022989"/>
    </source>
</evidence>
<proteinExistence type="predicted"/>
<dbReference type="Proteomes" id="UP000052020">
    <property type="component" value="Unassembled WGS sequence"/>
</dbReference>
<dbReference type="AlphaFoldDB" id="A0A0S7XQY9"/>
<evidence type="ECO:0000313" key="7">
    <source>
        <dbReference type="Proteomes" id="UP000052020"/>
    </source>
</evidence>
<feature type="transmembrane region" description="Helical" evidence="5">
    <location>
        <begin position="61"/>
        <end position="94"/>
    </location>
</feature>
<evidence type="ECO:0000313" key="6">
    <source>
        <dbReference type="EMBL" id="KPJ64913.1"/>
    </source>
</evidence>
<evidence type="ECO:0000256" key="5">
    <source>
        <dbReference type="SAM" id="Phobius"/>
    </source>
</evidence>
<evidence type="ECO:0000256" key="4">
    <source>
        <dbReference type="ARBA" id="ARBA00023136"/>
    </source>
</evidence>
<dbReference type="EMBL" id="LIZY01000002">
    <property type="protein sequence ID" value="KPJ64913.1"/>
    <property type="molecule type" value="Genomic_DNA"/>
</dbReference>
<dbReference type="GO" id="GO:0016757">
    <property type="term" value="F:glycosyltransferase activity"/>
    <property type="evidence" value="ECO:0007669"/>
    <property type="project" value="UniProtKB-KW"/>
</dbReference>
<reference evidence="6 7" key="1">
    <citation type="journal article" date="2015" name="Microbiome">
        <title>Genomic resolution of linkages in carbon, nitrogen, and sulfur cycling among widespread estuary sediment bacteria.</title>
        <authorList>
            <person name="Baker B.J."/>
            <person name="Lazar C.S."/>
            <person name="Teske A.P."/>
            <person name="Dick G.J."/>
        </authorList>
    </citation>
    <scope>NUCLEOTIDE SEQUENCE [LARGE SCALE GENOMIC DNA]</scope>
    <source>
        <strain evidence="6">DG_56</strain>
    </source>
</reference>
<name>A0A0S7XQY9_9BACT</name>